<comment type="catalytic activity">
    <reaction evidence="7 8">
        <text>6-carboxyhexanoyl-[ACP] + L-alanine + H(+) = (8S)-8-amino-7-oxononanoate + holo-[ACP] + CO2</text>
        <dbReference type="Rhea" id="RHEA:42288"/>
        <dbReference type="Rhea" id="RHEA-COMP:9685"/>
        <dbReference type="Rhea" id="RHEA-COMP:9955"/>
        <dbReference type="ChEBI" id="CHEBI:15378"/>
        <dbReference type="ChEBI" id="CHEBI:16526"/>
        <dbReference type="ChEBI" id="CHEBI:57972"/>
        <dbReference type="ChEBI" id="CHEBI:64479"/>
        <dbReference type="ChEBI" id="CHEBI:78846"/>
        <dbReference type="ChEBI" id="CHEBI:149468"/>
        <dbReference type="EC" id="2.3.1.47"/>
    </reaction>
</comment>
<dbReference type="NCBIfam" id="TIGR00858">
    <property type="entry name" value="bioF"/>
    <property type="match status" value="1"/>
</dbReference>
<evidence type="ECO:0000256" key="2">
    <source>
        <dbReference type="ARBA" id="ARBA00004746"/>
    </source>
</evidence>
<dbReference type="GO" id="GO:0030170">
    <property type="term" value="F:pyridoxal phosphate binding"/>
    <property type="evidence" value="ECO:0007669"/>
    <property type="project" value="UniProtKB-UniRule"/>
</dbReference>
<gene>
    <name evidence="8 11" type="primary">bioF</name>
    <name evidence="11" type="ORF">GCM10025791_21460</name>
</gene>
<keyword evidence="12" id="KW-1185">Reference proteome</keyword>
<comment type="similarity">
    <text evidence="8">Belongs to the class-II pyridoxal-phosphate-dependent aminotransferase family. BioF subfamily.</text>
</comment>
<dbReference type="Proteomes" id="UP001409585">
    <property type="component" value="Unassembled WGS sequence"/>
</dbReference>
<dbReference type="EC" id="2.3.1.47" evidence="8"/>
<keyword evidence="4 8" id="KW-0808">Transferase</keyword>
<protein>
    <recommendedName>
        <fullName evidence="8">8-amino-7-oxononanoate synthase</fullName>
        <shortName evidence="8">AONS</shortName>
        <ecNumber evidence="8">2.3.1.47</ecNumber>
    </recommendedName>
    <alternativeName>
        <fullName evidence="8">7-keto-8-amino-pelargonic acid synthase</fullName>
        <shortName evidence="8">7-KAP synthase</shortName>
        <shortName evidence="8">KAPA synthase</shortName>
    </alternativeName>
    <alternativeName>
        <fullName evidence="8">8-amino-7-ketopelargonate synthase</fullName>
    </alternativeName>
</protein>
<feature type="modified residue" description="N6-(pyridoxal phosphate)lysine" evidence="8 9">
    <location>
        <position position="237"/>
    </location>
</feature>
<comment type="pathway">
    <text evidence="2 8">Cofactor biosynthesis; biotin biosynthesis.</text>
</comment>
<comment type="subunit">
    <text evidence="3 8">Homodimer.</text>
</comment>
<evidence type="ECO:0000256" key="3">
    <source>
        <dbReference type="ARBA" id="ARBA00011738"/>
    </source>
</evidence>
<evidence type="ECO:0000259" key="10">
    <source>
        <dbReference type="Pfam" id="PF00155"/>
    </source>
</evidence>
<evidence type="ECO:0000313" key="11">
    <source>
        <dbReference type="EMBL" id="GAA4942636.1"/>
    </source>
</evidence>
<feature type="domain" description="Aminotransferase class I/classII large" evidence="10">
    <location>
        <begin position="40"/>
        <end position="379"/>
    </location>
</feature>
<feature type="binding site" evidence="8">
    <location>
        <begin position="107"/>
        <end position="108"/>
    </location>
    <ligand>
        <name>pyridoxal 5'-phosphate</name>
        <dbReference type="ChEBI" id="CHEBI:597326"/>
    </ligand>
</feature>
<dbReference type="GO" id="GO:0008710">
    <property type="term" value="F:8-amino-7-oxononanoate synthase activity"/>
    <property type="evidence" value="ECO:0007669"/>
    <property type="project" value="UniProtKB-UniRule"/>
</dbReference>
<comment type="function">
    <text evidence="8">Catalyzes the decarboxylative condensation of pimeloyl-[acyl-carrier protein] and L-alanine to produce 8-amino-7-oxononanoate (AON), [acyl-carrier protein], and carbon dioxide.</text>
</comment>
<sequence length="397" mass="42062">MIEQQLAQALQERQQAGLMRQRRQLETAQGASISVDGETLLGFASNDYLGLANHSSVVAAFTQAAKHYGVGSGASHLVNGHSREHHLLEEEIAAFTGRDRALLFSTGYMANFGTIMALLGQGDLVVEDKLNHASLLDGGLACGAKFRRYLHNDVASLEKTLALPGQRKLVVTDGVFSMDGDIAPLKEVVQSCRKNNAWLMVDDAHGIGVLGATGAGSLQYFGLSQQDVPILMGTLGKAAGGFGAFIAGSDVLIETLTQFARPYIYTTATPPAVAAANRAALEIIQHDSTRREHLAQLIAMFRAGAASLGVQLMDSFTAIQPVLLGSAQRTLSVAGTLQKQGILVGAIRPPTVPNGSARLRITLTANHSAEHIEQLLVALDFALKLHPATDLDNQGTA</sequence>
<dbReference type="Gene3D" id="3.90.1150.10">
    <property type="entry name" value="Aspartate Aminotransferase, domain 1"/>
    <property type="match status" value="1"/>
</dbReference>
<dbReference type="InterPro" id="IPR022834">
    <property type="entry name" value="AONS_Proteobacteria"/>
</dbReference>
<dbReference type="InterPro" id="IPR004723">
    <property type="entry name" value="AONS_Archaea/Proteobacteria"/>
</dbReference>
<dbReference type="HAMAP" id="MF_01693">
    <property type="entry name" value="BioF_aminotrans_2"/>
    <property type="match status" value="1"/>
</dbReference>
<evidence type="ECO:0000256" key="7">
    <source>
        <dbReference type="ARBA" id="ARBA00047715"/>
    </source>
</evidence>
<feature type="binding site" evidence="8">
    <location>
        <position position="177"/>
    </location>
    <ligand>
        <name>pyridoxal 5'-phosphate</name>
        <dbReference type="ChEBI" id="CHEBI:597326"/>
    </ligand>
</feature>
<dbReference type="InterPro" id="IPR015421">
    <property type="entry name" value="PyrdxlP-dep_Trfase_major"/>
</dbReference>
<evidence type="ECO:0000313" key="12">
    <source>
        <dbReference type="Proteomes" id="UP001409585"/>
    </source>
</evidence>
<proteinExistence type="inferred from homology"/>
<dbReference type="SUPFAM" id="SSF53383">
    <property type="entry name" value="PLP-dependent transferases"/>
    <property type="match status" value="1"/>
</dbReference>
<evidence type="ECO:0000256" key="9">
    <source>
        <dbReference type="PIRSR" id="PIRSR604723-51"/>
    </source>
</evidence>
<keyword evidence="6 8" id="KW-0663">Pyridoxal phosphate</keyword>
<comment type="caution">
    <text evidence="11">The sequence shown here is derived from an EMBL/GenBank/DDBJ whole genome shotgun (WGS) entry which is preliminary data.</text>
</comment>
<dbReference type="PANTHER" id="PTHR13693:SF100">
    <property type="entry name" value="8-AMINO-7-OXONONANOATE SYNTHASE"/>
    <property type="match status" value="1"/>
</dbReference>
<dbReference type="RefSeq" id="WP_345421454.1">
    <property type="nucleotide sequence ID" value="NZ_AP031496.1"/>
</dbReference>
<evidence type="ECO:0000256" key="5">
    <source>
        <dbReference type="ARBA" id="ARBA00022756"/>
    </source>
</evidence>
<dbReference type="InterPro" id="IPR050087">
    <property type="entry name" value="AON_synthase_class-II"/>
</dbReference>
<dbReference type="Pfam" id="PF00155">
    <property type="entry name" value="Aminotran_1_2"/>
    <property type="match status" value="1"/>
</dbReference>
<evidence type="ECO:0000256" key="1">
    <source>
        <dbReference type="ARBA" id="ARBA00001933"/>
    </source>
</evidence>
<dbReference type="GO" id="GO:0009102">
    <property type="term" value="P:biotin biosynthetic process"/>
    <property type="evidence" value="ECO:0007669"/>
    <property type="project" value="UniProtKB-UniRule"/>
</dbReference>
<feature type="binding site" evidence="8">
    <location>
        <position position="351"/>
    </location>
    <ligand>
        <name>substrate</name>
    </ligand>
</feature>
<dbReference type="InterPro" id="IPR015422">
    <property type="entry name" value="PyrdxlP-dep_Trfase_small"/>
</dbReference>
<keyword evidence="5 8" id="KW-0093">Biotin biosynthesis</keyword>
<feature type="binding site" evidence="8">
    <location>
        <position position="205"/>
    </location>
    <ligand>
        <name>pyridoxal 5'-phosphate</name>
        <dbReference type="ChEBI" id="CHEBI:597326"/>
    </ligand>
</feature>
<dbReference type="InterPro" id="IPR004839">
    <property type="entry name" value="Aminotransferase_I/II_large"/>
</dbReference>
<dbReference type="PANTHER" id="PTHR13693">
    <property type="entry name" value="CLASS II AMINOTRANSFERASE/8-AMINO-7-OXONONANOATE SYNTHASE"/>
    <property type="match status" value="1"/>
</dbReference>
<reference evidence="12" key="1">
    <citation type="journal article" date="2019" name="Int. J. Syst. Evol. Microbiol.">
        <title>The Global Catalogue of Microorganisms (GCM) 10K type strain sequencing project: providing services to taxonomists for standard genome sequencing and annotation.</title>
        <authorList>
            <consortium name="The Broad Institute Genomics Platform"/>
            <consortium name="The Broad Institute Genome Sequencing Center for Infectious Disease"/>
            <person name="Wu L."/>
            <person name="Ma J."/>
        </authorList>
    </citation>
    <scope>NUCLEOTIDE SEQUENCE [LARGE SCALE GENOMIC DNA]</scope>
    <source>
        <strain evidence="12">JCM 19134</strain>
    </source>
</reference>
<dbReference type="InterPro" id="IPR015424">
    <property type="entry name" value="PyrdxlP-dep_Trfase"/>
</dbReference>
<comment type="cofactor">
    <cofactor evidence="1 8 9">
        <name>pyridoxal 5'-phosphate</name>
        <dbReference type="ChEBI" id="CHEBI:597326"/>
    </cofactor>
</comment>
<feature type="binding site" evidence="8">
    <location>
        <position position="20"/>
    </location>
    <ligand>
        <name>substrate</name>
    </ligand>
</feature>
<feature type="binding site" evidence="8">
    <location>
        <position position="132"/>
    </location>
    <ligand>
        <name>substrate</name>
    </ligand>
</feature>
<evidence type="ECO:0000256" key="6">
    <source>
        <dbReference type="ARBA" id="ARBA00022898"/>
    </source>
</evidence>
<dbReference type="AlphaFoldDB" id="A0AAV3U253"/>
<evidence type="ECO:0000256" key="8">
    <source>
        <dbReference type="HAMAP-Rule" id="MF_01693"/>
    </source>
</evidence>
<name>A0AAV3U253_9ALTE</name>
<dbReference type="EMBL" id="BAABLX010000016">
    <property type="protein sequence ID" value="GAA4942636.1"/>
    <property type="molecule type" value="Genomic_DNA"/>
</dbReference>
<accession>A0AAV3U253</accession>
<dbReference type="Gene3D" id="3.40.640.10">
    <property type="entry name" value="Type I PLP-dependent aspartate aminotransferase-like (Major domain)"/>
    <property type="match status" value="1"/>
</dbReference>
<dbReference type="CDD" id="cd06454">
    <property type="entry name" value="KBL_like"/>
    <property type="match status" value="1"/>
</dbReference>
<evidence type="ECO:0000256" key="4">
    <source>
        <dbReference type="ARBA" id="ARBA00022679"/>
    </source>
</evidence>
<organism evidence="11 12">
    <name type="scientific">Halioxenophilus aromaticivorans</name>
    <dbReference type="NCBI Taxonomy" id="1306992"/>
    <lineage>
        <taxon>Bacteria</taxon>
        <taxon>Pseudomonadati</taxon>
        <taxon>Pseudomonadota</taxon>
        <taxon>Gammaproteobacteria</taxon>
        <taxon>Alteromonadales</taxon>
        <taxon>Alteromonadaceae</taxon>
        <taxon>Halioxenophilus</taxon>
    </lineage>
</organism>
<feature type="binding site" evidence="8">
    <location>
        <position position="234"/>
    </location>
    <ligand>
        <name>pyridoxal 5'-phosphate</name>
        <dbReference type="ChEBI" id="CHEBI:597326"/>
    </ligand>
</feature>